<protein>
    <submittedName>
        <fullName evidence="1">Uncharacterized protein</fullName>
    </submittedName>
</protein>
<sequence>MHYISSYEKLLGILTIFALGSAEIVLAQPRIGPLCGYTPPRSEFRDLKLSANYRYYNDQFRDNRDNVNSGSLRASFSRLLDAPAFGLSQQANLKLDLTRDTLNYQADGAMNVRAYLEQTNFFGFVGAEAQGATTFISPGLRVSAGLGYGRFKDVTALSKALKIQERLLALKAISMPLPAAVLFELADTIGRRVEFPDLASLVQRLEEIIEASGFVPQGQLGAVALLRIEEIVNETADEKLCGWELRFGMGYELLDSQGGSRDWLTLASFEYALAPAPRSQFKSSLRFSSSLALLEDYVLIAQANYAFRISESIDAQASYNFVRTQLKARIPLDIQSIDLRLTFQVQANLNLAIQLEFTLASDFEEWTQGLTITANYDLF</sequence>
<reference evidence="1" key="1">
    <citation type="journal article" date="2005" name="Environ. Microbiol.">
        <title>Genetic and functional properties of uncultivated thermophilic crenarchaeotes from a subsurface gold mine as revealed by analysis of genome fragments.</title>
        <authorList>
            <person name="Nunoura T."/>
            <person name="Hirayama H."/>
            <person name="Takami H."/>
            <person name="Oida H."/>
            <person name="Nishi S."/>
            <person name="Shimamura S."/>
            <person name="Suzuki Y."/>
            <person name="Inagaki F."/>
            <person name="Takai K."/>
            <person name="Nealson K.H."/>
            <person name="Horikoshi K."/>
        </authorList>
    </citation>
    <scope>NUCLEOTIDE SEQUENCE</scope>
</reference>
<accession>H5SQZ6</accession>
<gene>
    <name evidence="1" type="ORF">HGMM_OP2C063</name>
</gene>
<proteinExistence type="predicted"/>
<evidence type="ECO:0000313" key="1">
    <source>
        <dbReference type="EMBL" id="BAL58513.1"/>
    </source>
</evidence>
<dbReference type="EMBL" id="AP011801">
    <property type="protein sequence ID" value="BAL58513.1"/>
    <property type="molecule type" value="Genomic_DNA"/>
</dbReference>
<dbReference type="AlphaFoldDB" id="H5SQZ6"/>
<organism evidence="1">
    <name type="scientific">Acetithermum autotrophicum</name>
    <dbReference type="NCBI Taxonomy" id="1446466"/>
    <lineage>
        <taxon>Bacteria</taxon>
        <taxon>Candidatus Bipolaricaulota</taxon>
        <taxon>Candidatus Acetithermum</taxon>
    </lineage>
</organism>
<name>H5SQZ6_ACEAU</name>
<reference evidence="1" key="2">
    <citation type="journal article" date="2012" name="PLoS ONE">
        <title>A Deeply Branching Thermophilic Bacterium with an Ancient Acetyl-CoA Pathway Dominates a Subsurface Ecosystem.</title>
        <authorList>
            <person name="Takami H."/>
            <person name="Noguchi H."/>
            <person name="Takaki Y."/>
            <person name="Uchiyama I."/>
            <person name="Toyoda A."/>
            <person name="Nishi S."/>
            <person name="Chee G.-J."/>
            <person name="Arai W."/>
            <person name="Nunoura T."/>
            <person name="Itoh T."/>
            <person name="Hattori M."/>
            <person name="Takai K."/>
        </authorList>
    </citation>
    <scope>NUCLEOTIDE SEQUENCE</scope>
</reference>